<dbReference type="AlphaFoldDB" id="X8AHA3"/>
<dbReference type="PATRIC" id="fig|1299334.3.peg.6318"/>
<proteinExistence type="predicted"/>
<gene>
    <name evidence="2" type="ORF">I553_4645</name>
</gene>
<name>X8AHA3_MYCXE</name>
<dbReference type="Gene3D" id="3.30.70.20">
    <property type="match status" value="1"/>
</dbReference>
<protein>
    <submittedName>
        <fullName evidence="2">4Fe-4S single cluster domain protein</fullName>
    </submittedName>
</protein>
<dbReference type="PANTHER" id="PTHR41521:SF4">
    <property type="entry name" value="BLR0684 PROTEIN"/>
    <property type="match status" value="1"/>
</dbReference>
<dbReference type="Pfam" id="PF13459">
    <property type="entry name" value="Fer4_15"/>
    <property type="match status" value="1"/>
</dbReference>
<organism evidence="2">
    <name type="scientific">Mycobacterium xenopi 4042</name>
    <dbReference type="NCBI Taxonomy" id="1299334"/>
    <lineage>
        <taxon>Bacteria</taxon>
        <taxon>Bacillati</taxon>
        <taxon>Actinomycetota</taxon>
        <taxon>Actinomycetes</taxon>
        <taxon>Mycobacteriales</taxon>
        <taxon>Mycobacteriaceae</taxon>
        <taxon>Mycobacterium</taxon>
    </lineage>
</organism>
<sequence length="187" mass="20252">MCTTLCPEVFQLNDDGYSEVQVPEVPAGLESAARQAIADCPSKPSAKADCRQGDPLAKGYIILTEAIKDPEGMKAYGQAAGAAMGGVNILAVDTSPQVLEGNWHGDQTVVLEFDSVEAARKWYESEAYQNAAKLRQAAADCNAVIISGFEARRLRRAVGRRGRRTHLPRCRRVVGRVGRLCFGCAQR</sequence>
<evidence type="ECO:0000259" key="1">
    <source>
        <dbReference type="Pfam" id="PF07045"/>
    </source>
</evidence>
<evidence type="ECO:0000313" key="2">
    <source>
        <dbReference type="EMBL" id="EUA30388.1"/>
    </source>
</evidence>
<reference evidence="2" key="1">
    <citation type="submission" date="2014-01" db="EMBL/GenBank/DDBJ databases">
        <authorList>
            <person name="Brown-Elliot B."/>
            <person name="Wallace R."/>
            <person name="Lenaerts A."/>
            <person name="Ordway D."/>
            <person name="DeGroote M.A."/>
            <person name="Parker T."/>
            <person name="Sizemore C."/>
            <person name="Tallon L.J."/>
            <person name="Sadzewicz L.K."/>
            <person name="Sengamalay N."/>
            <person name="Fraser C.M."/>
            <person name="Hine E."/>
            <person name="Shefchek K.A."/>
            <person name="Das S.P."/>
            <person name="Tettelin H."/>
        </authorList>
    </citation>
    <scope>NUCLEOTIDE SEQUENCE [LARGE SCALE GENOMIC DNA]</scope>
    <source>
        <strain evidence="2">4042</strain>
    </source>
</reference>
<dbReference type="SUPFAM" id="SSF54909">
    <property type="entry name" value="Dimeric alpha+beta barrel"/>
    <property type="match status" value="1"/>
</dbReference>
<dbReference type="InterPro" id="IPR010753">
    <property type="entry name" value="DUF1330"/>
</dbReference>
<dbReference type="InterPro" id="IPR011008">
    <property type="entry name" value="Dimeric_a/b-barrel"/>
</dbReference>
<accession>X8AHA3</accession>
<feature type="domain" description="DUF1330" evidence="1">
    <location>
        <begin position="58"/>
        <end position="149"/>
    </location>
</feature>
<comment type="caution">
    <text evidence="2">The sequence shown here is derived from an EMBL/GenBank/DDBJ whole genome shotgun (WGS) entry which is preliminary data.</text>
</comment>
<dbReference type="EMBL" id="JAOB01000060">
    <property type="protein sequence ID" value="EUA30388.1"/>
    <property type="molecule type" value="Genomic_DNA"/>
</dbReference>
<dbReference type="PANTHER" id="PTHR41521">
    <property type="match status" value="1"/>
</dbReference>
<dbReference type="Pfam" id="PF07045">
    <property type="entry name" value="DUF1330"/>
    <property type="match status" value="1"/>
</dbReference>
<dbReference type="Gene3D" id="3.30.70.100">
    <property type="match status" value="1"/>
</dbReference>